<organism evidence="1 2">
    <name type="scientific">Candidatus Rickettsiella viridis</name>
    <dbReference type="NCBI Taxonomy" id="676208"/>
    <lineage>
        <taxon>Bacteria</taxon>
        <taxon>Pseudomonadati</taxon>
        <taxon>Pseudomonadota</taxon>
        <taxon>Gammaproteobacteria</taxon>
        <taxon>Legionellales</taxon>
        <taxon>Coxiellaceae</taxon>
        <taxon>Rickettsiella</taxon>
    </lineage>
</organism>
<dbReference type="EMBL" id="AP018005">
    <property type="protein sequence ID" value="BBB15126.1"/>
    <property type="molecule type" value="Genomic_DNA"/>
</dbReference>
<proteinExistence type="predicted"/>
<reference evidence="1 2" key="1">
    <citation type="submission" date="2017-03" db="EMBL/GenBank/DDBJ databases">
        <title>The genome sequence of Candidatus Rickettsiella viridis.</title>
        <authorList>
            <person name="Nikoh N."/>
            <person name="Tsuchida T."/>
            <person name="Yamaguchi K."/>
            <person name="Maeda T."/>
            <person name="Shigenobu S."/>
            <person name="Fukatsu T."/>
        </authorList>
    </citation>
    <scope>NUCLEOTIDE SEQUENCE [LARGE SCALE GENOMIC DNA]</scope>
    <source>
        <strain evidence="1 2">Ap-RA04</strain>
    </source>
</reference>
<accession>A0A2Z5UU09</accession>
<dbReference type="KEGG" id="rvi:RVIR1_06250"/>
<sequence length="101" mass="11522">MVGFKQSFAHFLRTGHFISDNTPVTSQQLKVITDYMEANPTLLDAISPHQSVRLVKTPVNGKVSEKDCPHCPKSMEVELKEAEKELQEKLKACEEKLEQFY</sequence>
<keyword evidence="2" id="KW-1185">Reference proteome</keyword>
<name>A0A2Z5UU09_9COXI</name>
<dbReference type="Proteomes" id="UP000282483">
    <property type="component" value="Chromosome"/>
</dbReference>
<dbReference type="RefSeq" id="WP_126322613.1">
    <property type="nucleotide sequence ID" value="NZ_AP018005.1"/>
</dbReference>
<gene>
    <name evidence="1" type="ORF">RVIR1_06250</name>
</gene>
<evidence type="ECO:0000313" key="2">
    <source>
        <dbReference type="Proteomes" id="UP000282483"/>
    </source>
</evidence>
<dbReference type="AlphaFoldDB" id="A0A2Z5UU09"/>
<evidence type="ECO:0000313" key="1">
    <source>
        <dbReference type="EMBL" id="BBB15126.1"/>
    </source>
</evidence>
<protein>
    <submittedName>
        <fullName evidence="1">Uncharacterized protein</fullName>
    </submittedName>
</protein>